<keyword evidence="3" id="KW-1185">Reference proteome</keyword>
<dbReference type="RefSeq" id="WP_344986128.1">
    <property type="nucleotide sequence ID" value="NZ_BAAAXV010000001.1"/>
</dbReference>
<sequence>MTSPRTSPSEPAVVPLLYKPEEAAVQLRISRTKVYALLRTGQIRSVKIDGSRRIPVAALVEYIESLERRAA</sequence>
<dbReference type="NCBIfam" id="TIGR01764">
    <property type="entry name" value="excise"/>
    <property type="match status" value="1"/>
</dbReference>
<dbReference type="Proteomes" id="UP001589532">
    <property type="component" value="Unassembled WGS sequence"/>
</dbReference>
<feature type="domain" description="Helix-turn-helix" evidence="1">
    <location>
        <begin position="17"/>
        <end position="65"/>
    </location>
</feature>
<evidence type="ECO:0000259" key="1">
    <source>
        <dbReference type="Pfam" id="PF12728"/>
    </source>
</evidence>
<dbReference type="EMBL" id="JBHMBW010000014">
    <property type="protein sequence ID" value="MFB9624898.1"/>
    <property type="molecule type" value="Genomic_DNA"/>
</dbReference>
<organism evidence="2 3">
    <name type="scientific">Nonomuraea helvata</name>
    <dbReference type="NCBI Taxonomy" id="37484"/>
    <lineage>
        <taxon>Bacteria</taxon>
        <taxon>Bacillati</taxon>
        <taxon>Actinomycetota</taxon>
        <taxon>Actinomycetes</taxon>
        <taxon>Streptosporangiales</taxon>
        <taxon>Streptosporangiaceae</taxon>
        <taxon>Nonomuraea</taxon>
    </lineage>
</organism>
<dbReference type="InterPro" id="IPR041657">
    <property type="entry name" value="HTH_17"/>
</dbReference>
<reference evidence="2 3" key="1">
    <citation type="submission" date="2024-09" db="EMBL/GenBank/DDBJ databases">
        <authorList>
            <person name="Sun Q."/>
            <person name="Mori K."/>
        </authorList>
    </citation>
    <scope>NUCLEOTIDE SEQUENCE [LARGE SCALE GENOMIC DNA]</scope>
    <source>
        <strain evidence="2 3">JCM 3143</strain>
    </source>
</reference>
<proteinExistence type="predicted"/>
<name>A0ABV5RZU1_9ACTN</name>
<evidence type="ECO:0000313" key="2">
    <source>
        <dbReference type="EMBL" id="MFB9624898.1"/>
    </source>
</evidence>
<gene>
    <name evidence="2" type="ORF">ACFFSA_17555</name>
</gene>
<dbReference type="InterPro" id="IPR010093">
    <property type="entry name" value="SinI_DNA-bd"/>
</dbReference>
<dbReference type="Pfam" id="PF12728">
    <property type="entry name" value="HTH_17"/>
    <property type="match status" value="1"/>
</dbReference>
<protein>
    <submittedName>
        <fullName evidence="2">Helix-turn-helix domain-containing protein</fullName>
    </submittedName>
</protein>
<evidence type="ECO:0000313" key="3">
    <source>
        <dbReference type="Proteomes" id="UP001589532"/>
    </source>
</evidence>
<comment type="caution">
    <text evidence="2">The sequence shown here is derived from an EMBL/GenBank/DDBJ whole genome shotgun (WGS) entry which is preliminary data.</text>
</comment>
<accession>A0ABV5RZU1</accession>